<evidence type="ECO:0000313" key="1">
    <source>
        <dbReference type="EMBL" id="MBO2007915.1"/>
    </source>
</evidence>
<evidence type="ECO:0000313" key="2">
    <source>
        <dbReference type="Proteomes" id="UP000664369"/>
    </source>
</evidence>
<accession>A0ABS3QB26</accession>
<name>A0ABS3QB26_9BACT</name>
<protein>
    <submittedName>
        <fullName evidence="1">Uncharacterized protein</fullName>
    </submittedName>
</protein>
<gene>
    <name evidence="1" type="ORF">J4E00_02565</name>
</gene>
<proteinExistence type="predicted"/>
<comment type="caution">
    <text evidence="1">The sequence shown here is derived from an EMBL/GenBank/DDBJ whole genome shotgun (WGS) entry which is preliminary data.</text>
</comment>
<organism evidence="1 2">
    <name type="scientific">Hymenobacter negativus</name>
    <dbReference type="NCBI Taxonomy" id="2795026"/>
    <lineage>
        <taxon>Bacteria</taxon>
        <taxon>Pseudomonadati</taxon>
        <taxon>Bacteroidota</taxon>
        <taxon>Cytophagia</taxon>
        <taxon>Cytophagales</taxon>
        <taxon>Hymenobacteraceae</taxon>
        <taxon>Hymenobacter</taxon>
    </lineage>
</organism>
<reference evidence="1 2" key="1">
    <citation type="submission" date="2021-03" db="EMBL/GenBank/DDBJ databases">
        <authorList>
            <person name="Kim M.K."/>
        </authorList>
    </citation>
    <scope>NUCLEOTIDE SEQUENCE [LARGE SCALE GENOMIC DNA]</scope>
    <source>
        <strain evidence="1 2">BT442</strain>
    </source>
</reference>
<sequence length="103" mass="11435">MRSCRHEARKVRAQQDAWPVQEAALRRRRQALAALSTALATPLPGPPDPAADPTRERAWLELLELATVRLARQLPSPTARALLALRLRLLDEEATTLVELLGT</sequence>
<keyword evidence="2" id="KW-1185">Reference proteome</keyword>
<dbReference type="EMBL" id="JAGETZ010000001">
    <property type="protein sequence ID" value="MBO2007915.1"/>
    <property type="molecule type" value="Genomic_DNA"/>
</dbReference>
<dbReference type="RefSeq" id="WP_208173440.1">
    <property type="nucleotide sequence ID" value="NZ_JAGETZ010000001.1"/>
</dbReference>
<dbReference type="Proteomes" id="UP000664369">
    <property type="component" value="Unassembled WGS sequence"/>
</dbReference>